<dbReference type="OrthoDB" id="9810277at2"/>
<keyword evidence="1" id="KW-0808">Transferase</keyword>
<name>A0A2V3TW19_9HYPH</name>
<dbReference type="InterPro" id="IPR052732">
    <property type="entry name" value="Cell-binding_unc_protein"/>
</dbReference>
<proteinExistence type="predicted"/>
<comment type="caution">
    <text evidence="1">The sequence shown here is derived from an EMBL/GenBank/DDBJ whole genome shotgun (WGS) entry which is preliminary data.</text>
</comment>
<dbReference type="SUPFAM" id="SSF56112">
    <property type="entry name" value="Protein kinase-like (PK-like)"/>
    <property type="match status" value="1"/>
</dbReference>
<evidence type="ECO:0000313" key="1">
    <source>
        <dbReference type="EMBL" id="PXW52458.1"/>
    </source>
</evidence>
<gene>
    <name evidence="1" type="ORF">C7450_11631</name>
</gene>
<dbReference type="AlphaFoldDB" id="A0A2V3TW19"/>
<dbReference type="GO" id="GO:0016740">
    <property type="term" value="F:transferase activity"/>
    <property type="evidence" value="ECO:0007669"/>
    <property type="project" value="UniProtKB-KW"/>
</dbReference>
<organism evidence="1 2">
    <name type="scientific">Chelatococcus asaccharovorans</name>
    <dbReference type="NCBI Taxonomy" id="28210"/>
    <lineage>
        <taxon>Bacteria</taxon>
        <taxon>Pseudomonadati</taxon>
        <taxon>Pseudomonadota</taxon>
        <taxon>Alphaproteobacteria</taxon>
        <taxon>Hyphomicrobiales</taxon>
        <taxon>Chelatococcaceae</taxon>
        <taxon>Chelatococcus</taxon>
    </lineage>
</organism>
<dbReference type="PANTHER" id="PTHR43883:SF1">
    <property type="entry name" value="GLUCONOKINASE"/>
    <property type="match status" value="1"/>
</dbReference>
<dbReference type="EMBL" id="QJJK01000016">
    <property type="protein sequence ID" value="PXW52458.1"/>
    <property type="molecule type" value="Genomic_DNA"/>
</dbReference>
<dbReference type="Proteomes" id="UP000248021">
    <property type="component" value="Unassembled WGS sequence"/>
</dbReference>
<keyword evidence="2" id="KW-1185">Reference proteome</keyword>
<accession>A0A2V3TW19</accession>
<reference evidence="1 2" key="1">
    <citation type="submission" date="2018-05" db="EMBL/GenBank/DDBJ databases">
        <title>Genomic Encyclopedia of Type Strains, Phase IV (KMG-IV): sequencing the most valuable type-strain genomes for metagenomic binning, comparative biology and taxonomic classification.</title>
        <authorList>
            <person name="Goeker M."/>
        </authorList>
    </citation>
    <scope>NUCLEOTIDE SEQUENCE [LARGE SCALE GENOMIC DNA]</scope>
    <source>
        <strain evidence="1 2">DSM 6462</strain>
    </source>
</reference>
<dbReference type="InterPro" id="IPR011009">
    <property type="entry name" value="Kinase-like_dom_sf"/>
</dbReference>
<evidence type="ECO:0000313" key="2">
    <source>
        <dbReference type="Proteomes" id="UP000248021"/>
    </source>
</evidence>
<protein>
    <submittedName>
        <fullName evidence="1">Aminoglycoside phosphotransferase family enzyme</fullName>
    </submittedName>
</protein>
<sequence length="358" mass="40607">MLDMSTGNSPASPISGAPTLADKVRFLGRADSYAPGVETVLARETHMSWVFKAGERVYKLKKPVRFPFLDFSTLPRRETACRAEFSLNRRLAPDVYLAVVPLTMARGALAIGGDGTVVDWLVVMRRLDEAKTLETAMIGHGLTPLWADRIAARLGRFYRHTRTVPIRPEALLRNWRQALAYNRRVLIDPRLGLPRGGAEHTAHVLSQFLAARSSLLAGRARDRLIIDAHGDLRPEHIFLDDGVTIIDCLEFDARLRALDPLDEIAFLAMECERLGAAWAGARIRRRLAQLLREDTDEALFLFYHGYRAMLRARLSITHLLDPVPRTPEKWPRLARAYLDIAARDARRLERLLRRREGR</sequence>
<dbReference type="PANTHER" id="PTHR43883">
    <property type="entry name" value="SLR0207 PROTEIN"/>
    <property type="match status" value="1"/>
</dbReference>
<dbReference type="RefSeq" id="WP_110377945.1">
    <property type="nucleotide sequence ID" value="NZ_JAHBRY010000001.1"/>
</dbReference>